<dbReference type="AlphaFoldDB" id="A0A3T1DET3"/>
<keyword evidence="2" id="KW-1185">Reference proteome</keyword>
<accession>A0A3T1DET3</accession>
<gene>
    <name evidence="1" type="ORF">KCTCHS21_60080</name>
</gene>
<evidence type="ECO:0000313" key="2">
    <source>
        <dbReference type="Proteomes" id="UP000289856"/>
    </source>
</evidence>
<dbReference type="RefSeq" id="WP_157994154.1">
    <property type="nucleotide sequence ID" value="NZ_AP019400.1"/>
</dbReference>
<evidence type="ECO:0000313" key="1">
    <source>
        <dbReference type="EMBL" id="BBI36609.1"/>
    </source>
</evidence>
<proteinExistence type="predicted"/>
<organism evidence="1 2">
    <name type="scientific">Cohnella abietis</name>
    <dbReference type="NCBI Taxonomy" id="2507935"/>
    <lineage>
        <taxon>Bacteria</taxon>
        <taxon>Bacillati</taxon>
        <taxon>Bacillota</taxon>
        <taxon>Bacilli</taxon>
        <taxon>Bacillales</taxon>
        <taxon>Paenibacillaceae</taxon>
        <taxon>Cohnella</taxon>
    </lineage>
</organism>
<dbReference type="OrthoDB" id="3035142at2"/>
<sequence length="53" mass="5943">MQKMIVTKFVIGKTVAQDIYTGQGFLLLKAGHKLTETMVVSLAKYNVVTIWVE</sequence>
<dbReference type="Proteomes" id="UP000289856">
    <property type="component" value="Chromosome"/>
</dbReference>
<name>A0A3T1DET3_9BACL</name>
<protein>
    <submittedName>
        <fullName evidence="1">Uncharacterized protein</fullName>
    </submittedName>
</protein>
<dbReference type="EMBL" id="AP019400">
    <property type="protein sequence ID" value="BBI36609.1"/>
    <property type="molecule type" value="Genomic_DNA"/>
</dbReference>
<reference evidence="1 2" key="1">
    <citation type="submission" date="2019-01" db="EMBL/GenBank/DDBJ databases">
        <title>Complete genome sequence of Cohnella hallensis HS21 isolated from Korean fir (Abies koreana) rhizospheric soil.</title>
        <authorList>
            <person name="Jiang L."/>
            <person name="Kang S.W."/>
            <person name="Kim S."/>
            <person name="Jung J."/>
            <person name="Kim C.Y."/>
            <person name="Kim D.H."/>
            <person name="Kim S.W."/>
            <person name="Lee J."/>
        </authorList>
    </citation>
    <scope>NUCLEOTIDE SEQUENCE [LARGE SCALE GENOMIC DNA]</scope>
    <source>
        <strain evidence="1 2">HS21</strain>
    </source>
</reference>
<dbReference type="KEGG" id="cohn:KCTCHS21_60080"/>